<dbReference type="Pfam" id="PF09990">
    <property type="entry name" value="DUF2231"/>
    <property type="match status" value="1"/>
</dbReference>
<keyword evidence="1" id="KW-0472">Membrane</keyword>
<proteinExistence type="predicted"/>
<reference evidence="4" key="1">
    <citation type="journal article" date="2019" name="Int. J. Syst. Evol. Microbiol.">
        <title>The Global Catalogue of Microorganisms (GCM) 10K type strain sequencing project: providing services to taxonomists for standard genome sequencing and annotation.</title>
        <authorList>
            <consortium name="The Broad Institute Genomics Platform"/>
            <consortium name="The Broad Institute Genome Sequencing Center for Infectious Disease"/>
            <person name="Wu L."/>
            <person name="Ma J."/>
        </authorList>
    </citation>
    <scope>NUCLEOTIDE SEQUENCE [LARGE SCALE GENOMIC DNA]</scope>
    <source>
        <strain evidence="4">CGMCC 4.7289</strain>
    </source>
</reference>
<dbReference type="InterPro" id="IPR019251">
    <property type="entry name" value="DUF2231_TM"/>
</dbReference>
<evidence type="ECO:0000313" key="4">
    <source>
        <dbReference type="Proteomes" id="UP001595816"/>
    </source>
</evidence>
<dbReference type="RefSeq" id="WP_253761572.1">
    <property type="nucleotide sequence ID" value="NZ_JAMZDZ010000001.1"/>
</dbReference>
<evidence type="ECO:0000256" key="1">
    <source>
        <dbReference type="SAM" id="Phobius"/>
    </source>
</evidence>
<feature type="transmembrane region" description="Helical" evidence="1">
    <location>
        <begin position="13"/>
        <end position="35"/>
    </location>
</feature>
<keyword evidence="1" id="KW-0812">Transmembrane</keyword>
<comment type="caution">
    <text evidence="3">The sequence shown here is derived from an EMBL/GenBank/DDBJ whole genome shotgun (WGS) entry which is preliminary data.</text>
</comment>
<dbReference type="Proteomes" id="UP001595816">
    <property type="component" value="Unassembled WGS sequence"/>
</dbReference>
<keyword evidence="4" id="KW-1185">Reference proteome</keyword>
<feature type="transmembrane region" description="Helical" evidence="1">
    <location>
        <begin position="90"/>
        <end position="108"/>
    </location>
</feature>
<organism evidence="3 4">
    <name type="scientific">Hamadaea flava</name>
    <dbReference type="NCBI Taxonomy" id="1742688"/>
    <lineage>
        <taxon>Bacteria</taxon>
        <taxon>Bacillati</taxon>
        <taxon>Actinomycetota</taxon>
        <taxon>Actinomycetes</taxon>
        <taxon>Micromonosporales</taxon>
        <taxon>Micromonosporaceae</taxon>
        <taxon>Hamadaea</taxon>
    </lineage>
</organism>
<name>A0ABV8LUM3_9ACTN</name>
<evidence type="ECO:0000259" key="2">
    <source>
        <dbReference type="Pfam" id="PF09990"/>
    </source>
</evidence>
<sequence length="151" mass="16412">MFSDILGIPAHPLFVHAAVVFVPLLALFAIVYAFVPRWRAKTGWLTAGLAVLAPLAALAAKLSGDKFIAARFPAQKPLKVLQHRSFGTATFWWTLALGLAVGLLFWVLQRTPQTPWLRTGAQVVVLVLAVVTAYYVVRTGDSGAESVWGRT</sequence>
<dbReference type="EMBL" id="JBHSAY010000015">
    <property type="protein sequence ID" value="MFC4134254.1"/>
    <property type="molecule type" value="Genomic_DNA"/>
</dbReference>
<feature type="transmembrane region" description="Helical" evidence="1">
    <location>
        <begin position="42"/>
        <end position="60"/>
    </location>
</feature>
<feature type="transmembrane region" description="Helical" evidence="1">
    <location>
        <begin position="120"/>
        <end position="137"/>
    </location>
</feature>
<feature type="domain" description="DUF2231" evidence="2">
    <location>
        <begin position="7"/>
        <end position="148"/>
    </location>
</feature>
<gene>
    <name evidence="3" type="ORF">ACFOZ4_26900</name>
</gene>
<evidence type="ECO:0000313" key="3">
    <source>
        <dbReference type="EMBL" id="MFC4134254.1"/>
    </source>
</evidence>
<accession>A0ABV8LUM3</accession>
<keyword evidence="1" id="KW-1133">Transmembrane helix</keyword>
<protein>
    <submittedName>
        <fullName evidence="3">DUF2231 domain-containing protein</fullName>
    </submittedName>
</protein>